<keyword evidence="2" id="KW-0227">DNA damage</keyword>
<keyword evidence="4" id="KW-0539">Nucleus</keyword>
<evidence type="ECO:0000313" key="8">
    <source>
        <dbReference type="EMBL" id="KAF2863405.1"/>
    </source>
</evidence>
<feature type="compositionally biased region" description="Acidic residues" evidence="6">
    <location>
        <begin position="535"/>
        <end position="559"/>
    </location>
</feature>
<dbReference type="EMBL" id="MU005961">
    <property type="protein sequence ID" value="KAF2863405.1"/>
    <property type="molecule type" value="Genomic_DNA"/>
</dbReference>
<feature type="compositionally biased region" description="Basic and acidic residues" evidence="6">
    <location>
        <begin position="502"/>
        <end position="517"/>
    </location>
</feature>
<feature type="compositionally biased region" description="Basic residues" evidence="6">
    <location>
        <begin position="518"/>
        <end position="529"/>
    </location>
</feature>
<gene>
    <name evidence="8" type="ORF">K470DRAFT_255109</name>
</gene>
<evidence type="ECO:0000259" key="7">
    <source>
        <dbReference type="PROSITE" id="PS50006"/>
    </source>
</evidence>
<dbReference type="GO" id="GO:0030870">
    <property type="term" value="C:Mre11 complex"/>
    <property type="evidence" value="ECO:0007669"/>
    <property type="project" value="InterPro"/>
</dbReference>
<feature type="compositionally biased region" description="Basic residues" evidence="6">
    <location>
        <begin position="362"/>
        <end position="372"/>
    </location>
</feature>
<keyword evidence="3" id="KW-0234">DNA repair</keyword>
<sequence>MWLLSCSGELLGNKRLWLRPGTTHLLGRTSGRPEHGGRVQFIEHKSVSRKHLLIAVAPSTVHDASSPRTEVTLTDGSKVGTTVDGEKLLNSSRTVGQKDKYELRLGYYEDSFTLEWKEIVFTCQGLKKKSGKPMQTLDGLRNALVKDAGLDAAVVTEFVTNKTTHVVGNKRNTAIALTGLVQGCWIVGHGFFTALIDVAKRANADEPSALENDFDANWPGESHFIIPAGDREPNPRPDEYMKPKPERAHVFDTFVFVFLSQEQYNLLLPVVTGGGGKALVYDVASTDGKVDDVVAFVQKHRPIKGGIVVVQRNDDDEENVRMEQTLGHKGLQQNQFLDIILTLDTTQLRNCPAKQTEAAKPTPRKLPGRVKRNFGDFDPMQFQQPAREQSSTPEPEPEPEPPVSATNPLKRLLPTTNYDVLLPGQTNLKKRKLQTQPSPPPQIQKTPAVKPSTPKPFNPKPPPKPSIEDPPSPHPLTNEELSSLRDLIQIEEFSLPVRQHRVREADPRWEGRKDFKGFQRRGQKRRGGRRVIVTLEEDSNDKDGEEEEEDEDEDEDEDDSFLRGTGTGSGSMGGPGGSAAQQSFGQRSAAQQISAQRSAAQRSSAQQSTAHLGTAQQSTDPRTPAQRHSALQSTALRGTDSTTRRSTAHRSTVDNLDDLSEVSFTRPVREDVNSARKRPHFAVSLNEEEEEEEDDGLAFKRRRRR</sequence>
<feature type="region of interest" description="Disordered" evidence="6">
    <location>
        <begin position="431"/>
        <end position="705"/>
    </location>
</feature>
<dbReference type="Gene3D" id="3.40.50.10980">
    <property type="entry name" value="Nibrin, BRCT2 domain"/>
    <property type="match status" value="1"/>
</dbReference>
<dbReference type="OrthoDB" id="552194at2759"/>
<feature type="compositionally biased region" description="Acidic residues" evidence="6">
    <location>
        <begin position="686"/>
        <end position="696"/>
    </location>
</feature>
<dbReference type="PROSITE" id="PS50006">
    <property type="entry name" value="FHA_DOMAIN"/>
    <property type="match status" value="1"/>
</dbReference>
<feature type="domain" description="FHA" evidence="7">
    <location>
        <begin position="28"/>
        <end position="88"/>
    </location>
</feature>
<proteinExistence type="inferred from homology"/>
<evidence type="ECO:0000256" key="4">
    <source>
        <dbReference type="ARBA" id="ARBA00023242"/>
    </source>
</evidence>
<feature type="compositionally biased region" description="Pro residues" evidence="6">
    <location>
        <begin position="453"/>
        <end position="474"/>
    </location>
</feature>
<comment type="similarity">
    <text evidence="5">Belongs to the Nibrin family.</text>
</comment>
<dbReference type="Gene3D" id="2.60.200.20">
    <property type="match status" value="1"/>
</dbReference>
<dbReference type="AlphaFoldDB" id="A0A6A7C8U3"/>
<evidence type="ECO:0000256" key="2">
    <source>
        <dbReference type="ARBA" id="ARBA00022763"/>
    </source>
</evidence>
<dbReference type="Pfam" id="PF16508">
    <property type="entry name" value="NIBRIN_BRCT_II"/>
    <property type="match status" value="1"/>
</dbReference>
<evidence type="ECO:0000256" key="1">
    <source>
        <dbReference type="ARBA" id="ARBA00004123"/>
    </source>
</evidence>
<feature type="region of interest" description="Disordered" evidence="6">
    <location>
        <begin position="352"/>
        <end position="412"/>
    </location>
</feature>
<keyword evidence="9" id="KW-1185">Reference proteome</keyword>
<dbReference type="PANTHER" id="PTHR12162">
    <property type="entry name" value="NIBRIN-RELATED"/>
    <property type="match status" value="1"/>
</dbReference>
<dbReference type="GO" id="GO:0003684">
    <property type="term" value="F:damaged DNA binding"/>
    <property type="evidence" value="ECO:0007669"/>
    <property type="project" value="TreeGrafter"/>
</dbReference>
<dbReference type="GO" id="GO:0007095">
    <property type="term" value="P:mitotic G2 DNA damage checkpoint signaling"/>
    <property type="evidence" value="ECO:0007669"/>
    <property type="project" value="InterPro"/>
</dbReference>
<dbReference type="InterPro" id="IPR000253">
    <property type="entry name" value="FHA_dom"/>
</dbReference>
<feature type="compositionally biased region" description="Low complexity" evidence="6">
    <location>
        <begin position="578"/>
        <end position="608"/>
    </location>
</feature>
<evidence type="ECO:0000256" key="5">
    <source>
        <dbReference type="ARBA" id="ARBA00044757"/>
    </source>
</evidence>
<accession>A0A6A7C8U3</accession>
<feature type="compositionally biased region" description="Polar residues" evidence="6">
    <location>
        <begin position="381"/>
        <end position="392"/>
    </location>
</feature>
<evidence type="ECO:0000256" key="3">
    <source>
        <dbReference type="ARBA" id="ARBA00023204"/>
    </source>
</evidence>
<comment type="subcellular location">
    <subcellularLocation>
        <location evidence="1">Nucleus</location>
    </subcellularLocation>
</comment>
<dbReference type="InterPro" id="IPR008984">
    <property type="entry name" value="SMAD_FHA_dom_sf"/>
</dbReference>
<feature type="compositionally biased region" description="Gly residues" evidence="6">
    <location>
        <begin position="565"/>
        <end position="577"/>
    </location>
</feature>
<dbReference type="GO" id="GO:0000724">
    <property type="term" value="P:double-strand break repair via homologous recombination"/>
    <property type="evidence" value="ECO:0007669"/>
    <property type="project" value="TreeGrafter"/>
</dbReference>
<protein>
    <recommendedName>
        <fullName evidence="7">FHA domain-containing protein</fullName>
    </recommendedName>
</protein>
<dbReference type="PANTHER" id="PTHR12162:SF0">
    <property type="entry name" value="NIBRIN"/>
    <property type="match status" value="1"/>
</dbReference>
<dbReference type="InterPro" id="IPR040227">
    <property type="entry name" value="Nibrin-rel"/>
</dbReference>
<name>A0A6A7C8U3_9PEZI</name>
<reference evidence="8" key="1">
    <citation type="journal article" date="2020" name="Stud. Mycol.">
        <title>101 Dothideomycetes genomes: a test case for predicting lifestyles and emergence of pathogens.</title>
        <authorList>
            <person name="Haridas S."/>
            <person name="Albert R."/>
            <person name="Binder M."/>
            <person name="Bloem J."/>
            <person name="Labutti K."/>
            <person name="Salamov A."/>
            <person name="Andreopoulos B."/>
            <person name="Baker S."/>
            <person name="Barry K."/>
            <person name="Bills G."/>
            <person name="Bluhm B."/>
            <person name="Cannon C."/>
            <person name="Castanera R."/>
            <person name="Culley D."/>
            <person name="Daum C."/>
            <person name="Ezra D."/>
            <person name="Gonzalez J."/>
            <person name="Henrissat B."/>
            <person name="Kuo A."/>
            <person name="Liang C."/>
            <person name="Lipzen A."/>
            <person name="Lutzoni F."/>
            <person name="Magnuson J."/>
            <person name="Mondo S."/>
            <person name="Nolan M."/>
            <person name="Ohm R."/>
            <person name="Pangilinan J."/>
            <person name="Park H.-J."/>
            <person name="Ramirez L."/>
            <person name="Alfaro M."/>
            <person name="Sun H."/>
            <person name="Tritt A."/>
            <person name="Yoshinaga Y."/>
            <person name="Zwiers L.-H."/>
            <person name="Turgeon B."/>
            <person name="Goodwin S."/>
            <person name="Spatafora J."/>
            <person name="Crous P."/>
            <person name="Grigoriev I."/>
        </authorList>
    </citation>
    <scope>NUCLEOTIDE SEQUENCE</scope>
    <source>
        <strain evidence="8">CBS 480.64</strain>
    </source>
</reference>
<dbReference type="Proteomes" id="UP000799421">
    <property type="component" value="Unassembled WGS sequence"/>
</dbReference>
<evidence type="ECO:0000313" key="9">
    <source>
        <dbReference type="Proteomes" id="UP000799421"/>
    </source>
</evidence>
<evidence type="ECO:0000256" key="6">
    <source>
        <dbReference type="SAM" id="MobiDB-lite"/>
    </source>
</evidence>
<dbReference type="InterPro" id="IPR032429">
    <property type="entry name" value="Nibrin_BRCT2"/>
</dbReference>
<dbReference type="Pfam" id="PF00498">
    <property type="entry name" value="FHA"/>
    <property type="match status" value="1"/>
</dbReference>
<dbReference type="InterPro" id="IPR043014">
    <property type="entry name" value="Nibrin_BRCT2_sf"/>
</dbReference>
<dbReference type="SUPFAM" id="SSF49879">
    <property type="entry name" value="SMAD/FHA domain"/>
    <property type="match status" value="1"/>
</dbReference>
<organism evidence="8 9">
    <name type="scientific">Piedraia hortae CBS 480.64</name>
    <dbReference type="NCBI Taxonomy" id="1314780"/>
    <lineage>
        <taxon>Eukaryota</taxon>
        <taxon>Fungi</taxon>
        <taxon>Dikarya</taxon>
        <taxon>Ascomycota</taxon>
        <taxon>Pezizomycotina</taxon>
        <taxon>Dothideomycetes</taxon>
        <taxon>Dothideomycetidae</taxon>
        <taxon>Capnodiales</taxon>
        <taxon>Piedraiaceae</taxon>
        <taxon>Piedraia</taxon>
    </lineage>
</organism>
<feature type="compositionally biased region" description="Polar residues" evidence="6">
    <location>
        <begin position="609"/>
        <end position="621"/>
    </location>
</feature>